<dbReference type="RefSeq" id="WP_330109223.1">
    <property type="nucleotide sequence ID" value="NZ_JAZDQT010000003.1"/>
</dbReference>
<dbReference type="EMBL" id="JAZDQT010000003">
    <property type="protein sequence ID" value="MEE1946936.1"/>
    <property type="molecule type" value="Genomic_DNA"/>
</dbReference>
<evidence type="ECO:0000313" key="2">
    <source>
        <dbReference type="Proteomes" id="UP001336835"/>
    </source>
</evidence>
<protein>
    <submittedName>
        <fullName evidence="1">Uncharacterized protein</fullName>
    </submittedName>
</protein>
<name>A0ABU7IBU3_9SPHI</name>
<accession>A0ABU7IBU3</accession>
<comment type="caution">
    <text evidence="1">The sequence shown here is derived from an EMBL/GenBank/DDBJ whole genome shotgun (WGS) entry which is preliminary data.</text>
</comment>
<reference evidence="1 2" key="1">
    <citation type="submission" date="2024-01" db="EMBL/GenBank/DDBJ databases">
        <title>Pedobacter sp. nov., isolated from fresh soil.</title>
        <authorList>
            <person name="Le N.T.T."/>
        </authorList>
    </citation>
    <scope>NUCLEOTIDE SEQUENCE [LARGE SCALE GENOMIC DNA]</scope>
    <source>
        <strain evidence="1 2">KR3-3</strain>
    </source>
</reference>
<organism evidence="1 2">
    <name type="scientific">Pedobacter albus</name>
    <dbReference type="NCBI Taxonomy" id="3113905"/>
    <lineage>
        <taxon>Bacteria</taxon>
        <taxon>Pseudomonadati</taxon>
        <taxon>Bacteroidota</taxon>
        <taxon>Sphingobacteriia</taxon>
        <taxon>Sphingobacteriales</taxon>
        <taxon>Sphingobacteriaceae</taxon>
        <taxon>Pedobacter</taxon>
    </lineage>
</organism>
<dbReference type="Proteomes" id="UP001336835">
    <property type="component" value="Unassembled WGS sequence"/>
</dbReference>
<evidence type="ECO:0000313" key="1">
    <source>
        <dbReference type="EMBL" id="MEE1946936.1"/>
    </source>
</evidence>
<gene>
    <name evidence="1" type="ORF">VRU48_17550</name>
</gene>
<proteinExistence type="predicted"/>
<keyword evidence="2" id="KW-1185">Reference proteome</keyword>
<sequence>MKKTNENAMAALEALLSDARPGRMYQSLTRLFIDYLFYNADGLPVDFDNILDDLERLLRFLAVVCEEEIGLETD</sequence>